<keyword evidence="5 13" id="KW-0444">Lipid biosynthesis</keyword>
<evidence type="ECO:0000256" key="11">
    <source>
        <dbReference type="ARBA" id="ARBA00023098"/>
    </source>
</evidence>
<keyword evidence="8 13" id="KW-0547">Nucleotide-binding</keyword>
<dbReference type="InterPro" id="IPR003758">
    <property type="entry name" value="LpxK"/>
</dbReference>
<dbReference type="Pfam" id="PF02606">
    <property type="entry name" value="LpxK"/>
    <property type="match status" value="1"/>
</dbReference>
<dbReference type="GO" id="GO:0005524">
    <property type="term" value="F:ATP binding"/>
    <property type="evidence" value="ECO:0007669"/>
    <property type="project" value="UniProtKB-UniRule"/>
</dbReference>
<evidence type="ECO:0000256" key="10">
    <source>
        <dbReference type="ARBA" id="ARBA00022840"/>
    </source>
</evidence>
<keyword evidence="9 13" id="KW-0418">Kinase</keyword>
<keyword evidence="11 13" id="KW-0443">Lipid metabolism</keyword>
<dbReference type="UniPathway" id="UPA00359">
    <property type="reaction ID" value="UER00482"/>
</dbReference>
<dbReference type="AlphaFoldDB" id="A0A1N6HKQ1"/>
<dbReference type="Proteomes" id="UP000184932">
    <property type="component" value="Unassembled WGS sequence"/>
</dbReference>
<proteinExistence type="inferred from homology"/>
<organism evidence="14 15">
    <name type="scientific">Vannielia litorea</name>
    <dbReference type="NCBI Taxonomy" id="1217970"/>
    <lineage>
        <taxon>Bacteria</taxon>
        <taxon>Pseudomonadati</taxon>
        <taxon>Pseudomonadota</taxon>
        <taxon>Alphaproteobacteria</taxon>
        <taxon>Rhodobacterales</taxon>
        <taxon>Paracoccaceae</taxon>
        <taxon>Vannielia</taxon>
    </lineage>
</organism>
<name>A0A1N6HKQ1_9RHOB</name>
<dbReference type="NCBIfam" id="TIGR00682">
    <property type="entry name" value="lpxK"/>
    <property type="match status" value="1"/>
</dbReference>
<evidence type="ECO:0000256" key="1">
    <source>
        <dbReference type="ARBA" id="ARBA00002274"/>
    </source>
</evidence>
<dbReference type="SUPFAM" id="SSF52540">
    <property type="entry name" value="P-loop containing nucleoside triphosphate hydrolases"/>
    <property type="match status" value="1"/>
</dbReference>
<comment type="pathway">
    <text evidence="2 13">Glycolipid biosynthesis; lipid IV(A) biosynthesis; lipid IV(A) from (3R)-3-hydroxytetradecanoyl-[acyl-carrier-protein] and UDP-N-acetyl-alpha-D-glucosamine: step 6/6.</text>
</comment>
<comment type="similarity">
    <text evidence="13">Belongs to the LpxK family.</text>
</comment>
<dbReference type="InterPro" id="IPR027417">
    <property type="entry name" value="P-loop_NTPase"/>
</dbReference>
<comment type="catalytic activity">
    <reaction evidence="13">
        <text>a lipid A disaccharide + ATP = a lipid IVA + ADP + H(+)</text>
        <dbReference type="Rhea" id="RHEA:67840"/>
        <dbReference type="ChEBI" id="CHEBI:15378"/>
        <dbReference type="ChEBI" id="CHEBI:30616"/>
        <dbReference type="ChEBI" id="CHEBI:176343"/>
        <dbReference type="ChEBI" id="CHEBI:176425"/>
        <dbReference type="ChEBI" id="CHEBI:456216"/>
        <dbReference type="EC" id="2.7.1.130"/>
    </reaction>
</comment>
<evidence type="ECO:0000313" key="15">
    <source>
        <dbReference type="Proteomes" id="UP000184932"/>
    </source>
</evidence>
<dbReference type="STRING" id="1217970.SAMN05444002_3466"/>
<dbReference type="GO" id="GO:0009245">
    <property type="term" value="P:lipid A biosynthetic process"/>
    <property type="evidence" value="ECO:0007669"/>
    <property type="project" value="UniProtKB-UniRule"/>
</dbReference>
<comment type="function">
    <text evidence="1 13">Transfers the gamma-phosphate of ATP to the 4'-position of a tetraacyldisaccharide 1-phosphate intermediate (termed DS-1-P) to form tetraacyldisaccharide 1,4'-bis-phosphate (lipid IVA).</text>
</comment>
<evidence type="ECO:0000256" key="6">
    <source>
        <dbReference type="ARBA" id="ARBA00022556"/>
    </source>
</evidence>
<feature type="binding site" evidence="13">
    <location>
        <begin position="54"/>
        <end position="61"/>
    </location>
    <ligand>
        <name>ATP</name>
        <dbReference type="ChEBI" id="CHEBI:30616"/>
    </ligand>
</feature>
<keyword evidence="6 13" id="KW-0441">Lipid A biosynthesis</keyword>
<keyword evidence="7 13" id="KW-0808">Transferase</keyword>
<dbReference type="OrthoDB" id="9766423at2"/>
<evidence type="ECO:0000313" key="14">
    <source>
        <dbReference type="EMBL" id="SIO20342.1"/>
    </source>
</evidence>
<evidence type="ECO:0000256" key="9">
    <source>
        <dbReference type="ARBA" id="ARBA00022777"/>
    </source>
</evidence>
<accession>A0A1N6HKQ1</accession>
<evidence type="ECO:0000256" key="13">
    <source>
        <dbReference type="HAMAP-Rule" id="MF_00409"/>
    </source>
</evidence>
<protein>
    <recommendedName>
        <fullName evidence="4 13">Tetraacyldisaccharide 4'-kinase</fullName>
        <ecNumber evidence="3 13">2.7.1.130</ecNumber>
    </recommendedName>
    <alternativeName>
        <fullName evidence="12 13">Lipid A 4'-kinase</fullName>
    </alternativeName>
</protein>
<dbReference type="EMBL" id="FSRL01000001">
    <property type="protein sequence ID" value="SIO20342.1"/>
    <property type="molecule type" value="Genomic_DNA"/>
</dbReference>
<dbReference type="RefSeq" id="WP_074257367.1">
    <property type="nucleotide sequence ID" value="NZ_FSRL01000001.1"/>
</dbReference>
<evidence type="ECO:0000256" key="2">
    <source>
        <dbReference type="ARBA" id="ARBA00004870"/>
    </source>
</evidence>
<dbReference type="GO" id="GO:0009244">
    <property type="term" value="P:lipopolysaccharide core region biosynthetic process"/>
    <property type="evidence" value="ECO:0007669"/>
    <property type="project" value="TreeGrafter"/>
</dbReference>
<gene>
    <name evidence="13" type="primary">lpxK</name>
    <name evidence="14" type="ORF">SAMN05444002_3466</name>
</gene>
<evidence type="ECO:0000256" key="4">
    <source>
        <dbReference type="ARBA" id="ARBA00016436"/>
    </source>
</evidence>
<evidence type="ECO:0000256" key="12">
    <source>
        <dbReference type="ARBA" id="ARBA00029757"/>
    </source>
</evidence>
<evidence type="ECO:0000256" key="5">
    <source>
        <dbReference type="ARBA" id="ARBA00022516"/>
    </source>
</evidence>
<dbReference type="HAMAP" id="MF_00409">
    <property type="entry name" value="LpxK"/>
    <property type="match status" value="1"/>
</dbReference>
<keyword evidence="15" id="KW-1185">Reference proteome</keyword>
<dbReference type="GO" id="GO:0009029">
    <property type="term" value="F:lipid-A 4'-kinase activity"/>
    <property type="evidence" value="ECO:0007669"/>
    <property type="project" value="UniProtKB-UniRule"/>
</dbReference>
<dbReference type="EC" id="2.7.1.130" evidence="3 13"/>
<evidence type="ECO:0000256" key="3">
    <source>
        <dbReference type="ARBA" id="ARBA00012071"/>
    </source>
</evidence>
<reference evidence="15" key="1">
    <citation type="submission" date="2016-11" db="EMBL/GenBank/DDBJ databases">
        <authorList>
            <person name="Varghese N."/>
            <person name="Submissions S."/>
        </authorList>
    </citation>
    <scope>NUCLEOTIDE SEQUENCE [LARGE SCALE GENOMIC DNA]</scope>
    <source>
        <strain evidence="15">DSM 29440</strain>
    </source>
</reference>
<sequence length="323" mass="33966">MRAPLFWYTPPDAPAWQARALAPLGALYARATARRLTRAGYRASIPVICIGNINAGGTGKTPTVIALAQRIPGVHVVSRGHGGSLEGPVQVDERGHDAAQVGDEPLLTAAFAPTWVAKDRAAGVRAAEAAGARVVILDDGFQNPSVTKDLSIVVVDAHRGFGNGRCLPAGPLREPVAAGLARADLLLSIGPEAAQQRFAADWGAAIPMPHLTGHLAPLQTGMDWQGLPTLAFAGIGHPEKFFSTLRALGANLIRGEALDDHQPLTPALMARLELEAATLGAQLVTTEKDAVRLPAEFRQKVLTVPVRLDLADWAPLDAALSKL</sequence>
<keyword evidence="10 13" id="KW-0067">ATP-binding</keyword>
<evidence type="ECO:0000256" key="7">
    <source>
        <dbReference type="ARBA" id="ARBA00022679"/>
    </source>
</evidence>
<dbReference type="GO" id="GO:0005886">
    <property type="term" value="C:plasma membrane"/>
    <property type="evidence" value="ECO:0007669"/>
    <property type="project" value="TreeGrafter"/>
</dbReference>
<dbReference type="PANTHER" id="PTHR42724:SF1">
    <property type="entry name" value="TETRAACYLDISACCHARIDE 4'-KINASE, MITOCHONDRIAL-RELATED"/>
    <property type="match status" value="1"/>
</dbReference>
<evidence type="ECO:0000256" key="8">
    <source>
        <dbReference type="ARBA" id="ARBA00022741"/>
    </source>
</evidence>
<dbReference type="PANTHER" id="PTHR42724">
    <property type="entry name" value="TETRAACYLDISACCHARIDE 4'-KINASE"/>
    <property type="match status" value="1"/>
</dbReference>